<evidence type="ECO:0000256" key="1">
    <source>
        <dbReference type="ARBA" id="ARBA00000900"/>
    </source>
</evidence>
<dbReference type="GO" id="GO:0016567">
    <property type="term" value="P:protein ubiquitination"/>
    <property type="evidence" value="ECO:0000318"/>
    <property type="project" value="GO_Central"/>
</dbReference>
<keyword evidence="9" id="KW-0833">Ubl conjugation pathway</keyword>
<proteinExistence type="inferred from homology"/>
<evidence type="ECO:0000313" key="19">
    <source>
        <dbReference type="EMBL" id="RHN54825.1"/>
    </source>
</evidence>
<organism evidence="18 21">
    <name type="scientific">Medicago truncatula</name>
    <name type="common">Barrel medic</name>
    <name type="synonym">Medicago tribuloides</name>
    <dbReference type="NCBI Taxonomy" id="3880"/>
    <lineage>
        <taxon>Eukaryota</taxon>
        <taxon>Viridiplantae</taxon>
        <taxon>Streptophyta</taxon>
        <taxon>Embryophyta</taxon>
        <taxon>Tracheophyta</taxon>
        <taxon>Spermatophyta</taxon>
        <taxon>Magnoliopsida</taxon>
        <taxon>eudicotyledons</taxon>
        <taxon>Gunneridae</taxon>
        <taxon>Pentapetalae</taxon>
        <taxon>rosids</taxon>
        <taxon>fabids</taxon>
        <taxon>Fabales</taxon>
        <taxon>Fabaceae</taxon>
        <taxon>Papilionoideae</taxon>
        <taxon>50 kb inversion clade</taxon>
        <taxon>NPAAA clade</taxon>
        <taxon>Hologalegina</taxon>
        <taxon>IRL clade</taxon>
        <taxon>Trifolieae</taxon>
        <taxon>Medicago</taxon>
    </lineage>
</organism>
<dbReference type="FunFam" id="3.30.40.10:FF:000233">
    <property type="entry name" value="RING-H2 finger protein ATL54"/>
    <property type="match status" value="1"/>
</dbReference>
<evidence type="ECO:0000256" key="2">
    <source>
        <dbReference type="ARBA" id="ARBA00004167"/>
    </source>
</evidence>
<keyword evidence="7" id="KW-0479">Metal-binding</keyword>
<dbReference type="Proteomes" id="UP000265566">
    <property type="component" value="Chromosome 5"/>
</dbReference>
<evidence type="ECO:0000256" key="3">
    <source>
        <dbReference type="ARBA" id="ARBA00004906"/>
    </source>
</evidence>
<comment type="catalytic activity">
    <reaction evidence="1">
        <text>S-ubiquitinyl-[E2 ubiquitin-conjugating enzyme]-L-cysteine + [acceptor protein]-L-lysine = [E2 ubiquitin-conjugating enzyme]-L-cysteine + N(6)-ubiquitinyl-[acceptor protein]-L-lysine.</text>
        <dbReference type="EC" id="2.3.2.27"/>
    </reaction>
</comment>
<keyword evidence="21" id="KW-1185">Reference proteome</keyword>
<evidence type="ECO:0000256" key="12">
    <source>
        <dbReference type="ARBA" id="ARBA00023136"/>
    </source>
</evidence>
<evidence type="ECO:0000256" key="10">
    <source>
        <dbReference type="ARBA" id="ARBA00022833"/>
    </source>
</evidence>
<dbReference type="SMART" id="SM00184">
    <property type="entry name" value="RING"/>
    <property type="match status" value="1"/>
</dbReference>
<reference evidence="18 21" key="2">
    <citation type="journal article" date="2014" name="BMC Genomics">
        <title>An improved genome release (version Mt4.0) for the model legume Medicago truncatula.</title>
        <authorList>
            <person name="Tang H."/>
            <person name="Krishnakumar V."/>
            <person name="Bidwell S."/>
            <person name="Rosen B."/>
            <person name="Chan A."/>
            <person name="Zhou S."/>
            <person name="Gentzbittel L."/>
            <person name="Childs K.L."/>
            <person name="Yandell M."/>
            <person name="Gundlach H."/>
            <person name="Mayer K.F."/>
            <person name="Schwartz D.C."/>
            <person name="Town C.D."/>
        </authorList>
    </citation>
    <scope>GENOME REANNOTATION</scope>
    <source>
        <strain evidence="20 21">cv. Jemalong A17</strain>
    </source>
</reference>
<dbReference type="EMBL" id="CM001221">
    <property type="protein sequence ID" value="AES95832.2"/>
    <property type="molecule type" value="Genomic_DNA"/>
</dbReference>
<dbReference type="Gene3D" id="3.30.40.10">
    <property type="entry name" value="Zinc/RING finger domain, C3HC4 (zinc finger)"/>
    <property type="match status" value="1"/>
</dbReference>
<keyword evidence="12 16" id="KW-0472">Membrane</keyword>
<dbReference type="EC" id="2.3.2.27" evidence="4"/>
<dbReference type="Proteomes" id="UP000002051">
    <property type="component" value="Chromosome 5"/>
</dbReference>
<sequence length="372" mass="41852">MASLGNPKAWVPYMNSKDCSQGFCSVYCPQWCYAIYPPPSPSPFEFPDEDSSPNFSPLVIAIIGILASAFLLVTYYTIISKYCGRRESSASESREANDEFEDDHHHHHNPSIHEPWHVSTNGLDETLIKSITVCKYKKNDGLVDVTDCSVCLNEFQDDESIRLLPKCSHAFHLPCIDTWLKSHSNCPLCRATIFAFNSSNSSAATLHLPAPVIENPSTNEVSLETQHPNEVLDVERDNELDVVEEVPIPKTEFRALSDLGNLRGRHSVIEIRDHNEDYHESIRRSFSMDHSFQSGVLNVDDVNVMHMNQEQDCSQGEGSSKRLRGESESSKCSYRRKVLHCVLSPIAMKRSFSSGRFFLSRSGRGRLGVLPL</sequence>
<dbReference type="SUPFAM" id="SSF57850">
    <property type="entry name" value="RING/U-box"/>
    <property type="match status" value="1"/>
</dbReference>
<accession>A0A0C3XFP7</accession>
<evidence type="ECO:0000256" key="6">
    <source>
        <dbReference type="ARBA" id="ARBA00022692"/>
    </source>
</evidence>
<name>G7KDR5_MEDTR</name>
<evidence type="ECO:0000256" key="16">
    <source>
        <dbReference type="SAM" id="Phobius"/>
    </source>
</evidence>
<evidence type="ECO:0000313" key="21">
    <source>
        <dbReference type="Proteomes" id="UP000002051"/>
    </source>
</evidence>
<dbReference type="GO" id="GO:0016020">
    <property type="term" value="C:membrane"/>
    <property type="evidence" value="ECO:0007669"/>
    <property type="project" value="UniProtKB-SubCell"/>
</dbReference>
<keyword evidence="10" id="KW-0862">Zinc</keyword>
<evidence type="ECO:0000256" key="4">
    <source>
        <dbReference type="ARBA" id="ARBA00012483"/>
    </source>
</evidence>
<evidence type="ECO:0000256" key="13">
    <source>
        <dbReference type="ARBA" id="ARBA00024209"/>
    </source>
</evidence>
<dbReference type="PROSITE" id="PS50089">
    <property type="entry name" value="ZF_RING_2"/>
    <property type="match status" value="1"/>
</dbReference>
<dbReference type="CDD" id="cd16461">
    <property type="entry name" value="RING-H2_EL5-like"/>
    <property type="match status" value="1"/>
</dbReference>
<dbReference type="AlphaFoldDB" id="G7KDR5"/>
<dbReference type="Gramene" id="rna29916">
    <property type="protein sequence ID" value="RHN54825.1"/>
    <property type="gene ID" value="gene29916"/>
</dbReference>
<gene>
    <name evidence="20" type="primary">11429516</name>
    <name evidence="18" type="ordered locus">MTR_5g030010</name>
    <name evidence="19" type="ORF">MtrunA17_Chr5g0411081</name>
</gene>
<evidence type="ECO:0000256" key="5">
    <source>
        <dbReference type="ARBA" id="ARBA00022679"/>
    </source>
</evidence>
<dbReference type="GO" id="GO:0061630">
    <property type="term" value="F:ubiquitin protein ligase activity"/>
    <property type="evidence" value="ECO:0007669"/>
    <property type="project" value="UniProtKB-EC"/>
</dbReference>
<keyword evidence="5" id="KW-0808">Transferase</keyword>
<dbReference type="InterPro" id="IPR013083">
    <property type="entry name" value="Znf_RING/FYVE/PHD"/>
</dbReference>
<dbReference type="HOGENOM" id="CLU_040108_0_1_1"/>
<dbReference type="InterPro" id="IPR001841">
    <property type="entry name" value="Znf_RING"/>
</dbReference>
<dbReference type="GO" id="GO:0008270">
    <property type="term" value="F:zinc ion binding"/>
    <property type="evidence" value="ECO:0007669"/>
    <property type="project" value="UniProtKB-KW"/>
</dbReference>
<feature type="region of interest" description="Disordered" evidence="15">
    <location>
        <begin position="93"/>
        <end position="117"/>
    </location>
</feature>
<keyword evidence="8 14" id="KW-0863">Zinc-finger</keyword>
<comment type="subcellular location">
    <subcellularLocation>
        <location evidence="2">Membrane</location>
        <topology evidence="2">Single-pass membrane protein</topology>
    </subcellularLocation>
</comment>
<comment type="similarity">
    <text evidence="13">Belongs to the RING-type zinc finger family. ATL subfamily.</text>
</comment>
<evidence type="ECO:0000256" key="15">
    <source>
        <dbReference type="SAM" id="MobiDB-lite"/>
    </source>
</evidence>
<dbReference type="OrthoDB" id="9984778at2759"/>
<accession>G7KDR5</accession>
<protein>
    <recommendedName>
        <fullName evidence="4">RING-type E3 ubiquitin transferase</fullName>
        <ecNumber evidence="4">2.3.2.27</ecNumber>
    </recommendedName>
</protein>
<dbReference type="PANTHER" id="PTHR46913:SF22">
    <property type="entry name" value="RING-TYPE E3 UBIQUITIN TRANSFERASE"/>
    <property type="match status" value="1"/>
</dbReference>
<evidence type="ECO:0000313" key="18">
    <source>
        <dbReference type="EMBL" id="AES95832.2"/>
    </source>
</evidence>
<dbReference type="PaxDb" id="3880-AES95832"/>
<dbReference type="PANTHER" id="PTHR46913">
    <property type="entry name" value="RING-H2 FINGER PROTEIN ATL16"/>
    <property type="match status" value="1"/>
</dbReference>
<reference evidence="20" key="3">
    <citation type="submission" date="2015-04" db="UniProtKB">
        <authorList>
            <consortium name="EnsemblPlants"/>
        </authorList>
    </citation>
    <scope>IDENTIFICATION</scope>
    <source>
        <strain evidence="20">cv. Jemalong A17</strain>
    </source>
</reference>
<keyword evidence="11 16" id="KW-1133">Transmembrane helix</keyword>
<dbReference type="eggNOG" id="KOG0800">
    <property type="taxonomic scope" value="Eukaryota"/>
</dbReference>
<evidence type="ECO:0000256" key="14">
    <source>
        <dbReference type="PROSITE-ProRule" id="PRU00175"/>
    </source>
</evidence>
<evidence type="ECO:0000259" key="17">
    <source>
        <dbReference type="PROSITE" id="PS50089"/>
    </source>
</evidence>
<keyword evidence="6 16" id="KW-0812">Transmembrane</keyword>
<dbReference type="Pfam" id="PF13639">
    <property type="entry name" value="zf-RING_2"/>
    <property type="match status" value="1"/>
</dbReference>
<dbReference type="InterPro" id="IPR044600">
    <property type="entry name" value="ATL1/ATL16-like"/>
</dbReference>
<reference evidence="22" key="4">
    <citation type="journal article" date="2018" name="Nat. Plants">
        <title>Whole-genome landscape of Medicago truncatula symbiotic genes.</title>
        <authorList>
            <person name="Pecrix Y."/>
            <person name="Staton S.E."/>
            <person name="Sallet E."/>
            <person name="Lelandais-Briere C."/>
            <person name="Moreau S."/>
            <person name="Carrere S."/>
            <person name="Blein T."/>
            <person name="Jardinaud M.F."/>
            <person name="Latrasse D."/>
            <person name="Zouine M."/>
            <person name="Zahm M."/>
            <person name="Kreplak J."/>
            <person name="Mayjonade B."/>
            <person name="Satge C."/>
            <person name="Perez M."/>
            <person name="Cauet S."/>
            <person name="Marande W."/>
            <person name="Chantry-Darmon C."/>
            <person name="Lopez-Roques C."/>
            <person name="Bouchez O."/>
            <person name="Berard A."/>
            <person name="Debelle F."/>
            <person name="Munos S."/>
            <person name="Bendahmane A."/>
            <person name="Berges H."/>
            <person name="Niebel A."/>
            <person name="Buitink J."/>
            <person name="Frugier F."/>
            <person name="Benhamed M."/>
            <person name="Crespi M."/>
            <person name="Gouzy J."/>
            <person name="Gamas P."/>
        </authorList>
    </citation>
    <scope>NUCLEOTIDE SEQUENCE [LARGE SCALE GENOMIC DNA]</scope>
    <source>
        <strain evidence="22">cv. Jemalong A17</strain>
    </source>
</reference>
<evidence type="ECO:0000256" key="11">
    <source>
        <dbReference type="ARBA" id="ARBA00022989"/>
    </source>
</evidence>
<evidence type="ECO:0000256" key="9">
    <source>
        <dbReference type="ARBA" id="ARBA00022786"/>
    </source>
</evidence>
<reference evidence="19" key="5">
    <citation type="journal article" date="2018" name="Nat. Plants">
        <title>Whole-genome landscape of Medicago truncatula symbiotic genes.</title>
        <authorList>
            <person name="Pecrix Y."/>
            <person name="Gamas P."/>
            <person name="Carrere S."/>
        </authorList>
    </citation>
    <scope>NUCLEOTIDE SEQUENCE</scope>
    <source>
        <tissue evidence="19">Leaves</tissue>
    </source>
</reference>
<evidence type="ECO:0000256" key="7">
    <source>
        <dbReference type="ARBA" id="ARBA00022723"/>
    </source>
</evidence>
<evidence type="ECO:0000256" key="8">
    <source>
        <dbReference type="ARBA" id="ARBA00022771"/>
    </source>
</evidence>
<dbReference type="EnsemblPlants" id="AES95832">
    <property type="protein sequence ID" value="AES95832"/>
    <property type="gene ID" value="MTR_5g030010"/>
</dbReference>
<evidence type="ECO:0000313" key="22">
    <source>
        <dbReference type="Proteomes" id="UP000265566"/>
    </source>
</evidence>
<feature type="transmembrane region" description="Helical" evidence="16">
    <location>
        <begin position="55"/>
        <end position="78"/>
    </location>
</feature>
<dbReference type="UniPathway" id="UPA00143"/>
<evidence type="ECO:0000313" key="20">
    <source>
        <dbReference type="EnsemblPlants" id="AES95832"/>
    </source>
</evidence>
<dbReference type="EMBL" id="PSQE01000005">
    <property type="protein sequence ID" value="RHN54825.1"/>
    <property type="molecule type" value="Genomic_DNA"/>
</dbReference>
<dbReference type="KEGG" id="mtr:11429516"/>
<feature type="domain" description="RING-type" evidence="17">
    <location>
        <begin position="148"/>
        <end position="190"/>
    </location>
</feature>
<comment type="pathway">
    <text evidence="3">Protein modification; protein ubiquitination.</text>
</comment>
<reference evidence="18 21" key="1">
    <citation type="journal article" date="2011" name="Nature">
        <title>The Medicago genome provides insight into the evolution of rhizobial symbioses.</title>
        <authorList>
            <person name="Young N.D."/>
            <person name="Debelle F."/>
            <person name="Oldroyd G.E."/>
            <person name="Geurts R."/>
            <person name="Cannon S.B."/>
            <person name="Udvardi M.K."/>
            <person name="Benedito V.A."/>
            <person name="Mayer K.F."/>
            <person name="Gouzy J."/>
            <person name="Schoof H."/>
            <person name="Van de Peer Y."/>
            <person name="Proost S."/>
            <person name="Cook D.R."/>
            <person name="Meyers B.C."/>
            <person name="Spannagl M."/>
            <person name="Cheung F."/>
            <person name="De Mita S."/>
            <person name="Krishnakumar V."/>
            <person name="Gundlach H."/>
            <person name="Zhou S."/>
            <person name="Mudge J."/>
            <person name="Bharti A.K."/>
            <person name="Murray J.D."/>
            <person name="Naoumkina M.A."/>
            <person name="Rosen B."/>
            <person name="Silverstein K.A."/>
            <person name="Tang H."/>
            <person name="Rombauts S."/>
            <person name="Zhao P.X."/>
            <person name="Zhou P."/>
            <person name="Barbe V."/>
            <person name="Bardou P."/>
            <person name="Bechner M."/>
            <person name="Bellec A."/>
            <person name="Berger A."/>
            <person name="Berges H."/>
            <person name="Bidwell S."/>
            <person name="Bisseling T."/>
            <person name="Choisne N."/>
            <person name="Couloux A."/>
            <person name="Denny R."/>
            <person name="Deshpande S."/>
            <person name="Dai X."/>
            <person name="Doyle J.J."/>
            <person name="Dudez A.M."/>
            <person name="Farmer A.D."/>
            <person name="Fouteau S."/>
            <person name="Franken C."/>
            <person name="Gibelin C."/>
            <person name="Gish J."/>
            <person name="Goldstein S."/>
            <person name="Gonzalez A.J."/>
            <person name="Green P.J."/>
            <person name="Hallab A."/>
            <person name="Hartog M."/>
            <person name="Hua A."/>
            <person name="Humphray S.J."/>
            <person name="Jeong D.H."/>
            <person name="Jing Y."/>
            <person name="Jocker A."/>
            <person name="Kenton S.M."/>
            <person name="Kim D.J."/>
            <person name="Klee K."/>
            <person name="Lai H."/>
            <person name="Lang C."/>
            <person name="Lin S."/>
            <person name="Macmil S.L."/>
            <person name="Magdelenat G."/>
            <person name="Matthews L."/>
            <person name="McCorrison J."/>
            <person name="Monaghan E.L."/>
            <person name="Mun J.H."/>
            <person name="Najar F.Z."/>
            <person name="Nicholson C."/>
            <person name="Noirot C."/>
            <person name="O'Bleness M."/>
            <person name="Paule C.R."/>
            <person name="Poulain J."/>
            <person name="Prion F."/>
            <person name="Qin B."/>
            <person name="Qu C."/>
            <person name="Retzel E.F."/>
            <person name="Riddle C."/>
            <person name="Sallet E."/>
            <person name="Samain S."/>
            <person name="Samson N."/>
            <person name="Sanders I."/>
            <person name="Saurat O."/>
            <person name="Scarpelli C."/>
            <person name="Schiex T."/>
            <person name="Segurens B."/>
            <person name="Severin A.J."/>
            <person name="Sherrier D.J."/>
            <person name="Shi R."/>
            <person name="Sims S."/>
            <person name="Singer S.R."/>
            <person name="Sinharoy S."/>
            <person name="Sterck L."/>
            <person name="Viollet A."/>
            <person name="Wang B.B."/>
            <person name="Wang K."/>
            <person name="Wang M."/>
            <person name="Wang X."/>
            <person name="Warfsmann J."/>
            <person name="Weissenbach J."/>
            <person name="White D.D."/>
            <person name="White J.D."/>
            <person name="Wiley G.B."/>
            <person name="Wincker P."/>
            <person name="Xing Y."/>
            <person name="Yang L."/>
            <person name="Yao Z."/>
            <person name="Ying F."/>
            <person name="Zhai J."/>
            <person name="Zhou L."/>
            <person name="Zuber A."/>
            <person name="Denarie J."/>
            <person name="Dixon R.A."/>
            <person name="May G.D."/>
            <person name="Schwartz D.C."/>
            <person name="Rogers J."/>
            <person name="Quetier F."/>
            <person name="Town C.D."/>
            <person name="Roe B.A."/>
        </authorList>
    </citation>
    <scope>NUCLEOTIDE SEQUENCE [LARGE SCALE GENOMIC DNA]</scope>
    <source>
        <strain evidence="18">A17</strain>
        <strain evidence="20 21">cv. Jemalong A17</strain>
    </source>
</reference>